<dbReference type="Pfam" id="PF01284">
    <property type="entry name" value="MARVEL"/>
    <property type="match status" value="1"/>
</dbReference>
<feature type="transmembrane region" description="Helical" evidence="6">
    <location>
        <begin position="263"/>
        <end position="286"/>
    </location>
</feature>
<dbReference type="GO" id="GO:0016020">
    <property type="term" value="C:membrane"/>
    <property type="evidence" value="ECO:0007669"/>
    <property type="project" value="UniProtKB-SubCell"/>
</dbReference>
<keyword evidence="2 6" id="KW-0812">Transmembrane</keyword>
<dbReference type="OrthoDB" id="3253553at2759"/>
<feature type="transmembrane region" description="Helical" evidence="6">
    <location>
        <begin position="306"/>
        <end position="328"/>
    </location>
</feature>
<evidence type="ECO:0000256" key="5">
    <source>
        <dbReference type="SAM" id="MobiDB-lite"/>
    </source>
</evidence>
<dbReference type="AlphaFoldDB" id="A0A9W8B4T9"/>
<feature type="transmembrane region" description="Helical" evidence="6">
    <location>
        <begin position="230"/>
        <end position="251"/>
    </location>
</feature>
<name>A0A9W8B4T9_9FUNG</name>
<feature type="domain" description="MARVEL" evidence="7">
    <location>
        <begin position="193"/>
        <end position="320"/>
    </location>
</feature>
<gene>
    <name evidence="8" type="ORF">H4R34_004115</name>
</gene>
<feature type="compositionally biased region" description="Low complexity" evidence="5">
    <location>
        <begin position="143"/>
        <end position="162"/>
    </location>
</feature>
<feature type="region of interest" description="Disordered" evidence="5">
    <location>
        <begin position="132"/>
        <end position="171"/>
    </location>
</feature>
<evidence type="ECO:0000256" key="4">
    <source>
        <dbReference type="ARBA" id="ARBA00023136"/>
    </source>
</evidence>
<evidence type="ECO:0000256" key="6">
    <source>
        <dbReference type="SAM" id="Phobius"/>
    </source>
</evidence>
<dbReference type="InterPro" id="IPR008253">
    <property type="entry name" value="Marvel"/>
</dbReference>
<organism evidence="8 9">
    <name type="scientific">Dimargaris verticillata</name>
    <dbReference type="NCBI Taxonomy" id="2761393"/>
    <lineage>
        <taxon>Eukaryota</taxon>
        <taxon>Fungi</taxon>
        <taxon>Fungi incertae sedis</taxon>
        <taxon>Zoopagomycota</taxon>
        <taxon>Kickxellomycotina</taxon>
        <taxon>Dimargaritomycetes</taxon>
        <taxon>Dimargaritales</taxon>
        <taxon>Dimargaritaceae</taxon>
        <taxon>Dimargaris</taxon>
    </lineage>
</organism>
<feature type="region of interest" description="Disordered" evidence="5">
    <location>
        <begin position="1"/>
        <end position="35"/>
    </location>
</feature>
<dbReference type="EMBL" id="JANBQB010000467">
    <property type="protein sequence ID" value="KAJ1976058.1"/>
    <property type="molecule type" value="Genomic_DNA"/>
</dbReference>
<comment type="subcellular location">
    <subcellularLocation>
        <location evidence="1">Membrane</location>
        <topology evidence="1">Multi-pass membrane protein</topology>
    </subcellularLocation>
</comment>
<evidence type="ECO:0000256" key="2">
    <source>
        <dbReference type="ARBA" id="ARBA00022692"/>
    </source>
</evidence>
<evidence type="ECO:0000256" key="1">
    <source>
        <dbReference type="ARBA" id="ARBA00004141"/>
    </source>
</evidence>
<evidence type="ECO:0000259" key="7">
    <source>
        <dbReference type="Pfam" id="PF01284"/>
    </source>
</evidence>
<proteinExistence type="predicted"/>
<keyword evidence="3 6" id="KW-1133">Transmembrane helix</keyword>
<keyword evidence="9" id="KW-1185">Reference proteome</keyword>
<accession>A0A9W8B4T9</accession>
<protein>
    <recommendedName>
        <fullName evidence="7">MARVEL domain-containing protein</fullName>
    </recommendedName>
</protein>
<keyword evidence="4 6" id="KW-0472">Membrane</keyword>
<dbReference type="Proteomes" id="UP001151582">
    <property type="component" value="Unassembled WGS sequence"/>
</dbReference>
<comment type="caution">
    <text evidence="8">The sequence shown here is derived from an EMBL/GenBank/DDBJ whole genome shotgun (WGS) entry which is preliminary data.</text>
</comment>
<evidence type="ECO:0000313" key="8">
    <source>
        <dbReference type="EMBL" id="KAJ1976058.1"/>
    </source>
</evidence>
<evidence type="ECO:0000313" key="9">
    <source>
        <dbReference type="Proteomes" id="UP001151582"/>
    </source>
</evidence>
<reference evidence="8" key="1">
    <citation type="submission" date="2022-07" db="EMBL/GenBank/DDBJ databases">
        <title>Phylogenomic reconstructions and comparative analyses of Kickxellomycotina fungi.</title>
        <authorList>
            <person name="Reynolds N.K."/>
            <person name="Stajich J.E."/>
            <person name="Barry K."/>
            <person name="Grigoriev I.V."/>
            <person name="Crous P."/>
            <person name="Smith M.E."/>
        </authorList>
    </citation>
    <scope>NUCLEOTIDE SEQUENCE</scope>
    <source>
        <strain evidence="8">RSA 567</strain>
    </source>
</reference>
<feature type="transmembrane region" description="Helical" evidence="6">
    <location>
        <begin position="193"/>
        <end position="210"/>
    </location>
</feature>
<evidence type="ECO:0000256" key="3">
    <source>
        <dbReference type="ARBA" id="ARBA00022989"/>
    </source>
</evidence>
<feature type="compositionally biased region" description="Pro residues" evidence="5">
    <location>
        <begin position="16"/>
        <end position="28"/>
    </location>
</feature>
<sequence>MKFSLFNEPESSTSSAPPPSAPPQPPPSVLCRQPSNASTNLALPASTQAPPYFTTYPVFIMSSQMPQSGGGYAAMPMPQPTSYGISTPTVADSPYAAGNVYAAGPVVPQPTHNGNSGHNLQLPPGVIPVSVPHGSDLNQSFNASTAAPPTAANQADAAPAPTEMTSFDGKPGAQTPVFSVYSDMTKPNLKKELLRFVQLLGSIGALGFSAGATPRSNHEIPFDDHSPLNYLYFVSGLSCLVSLFFVLSYLWRFSRPLSPKQRFFTMFGVDMLMVLFWVSCIVALLAKTSCAVGTLDGWCDFFNTSIFFSFLAGVGFIAAVAWDSVVFIKCRRHHSS</sequence>